<dbReference type="Proteomes" id="UP000800040">
    <property type="component" value="Unassembled WGS sequence"/>
</dbReference>
<keyword evidence="4" id="KW-1185">Reference proteome</keyword>
<accession>A0A6A5K5Z2</accession>
<dbReference type="EMBL" id="ML975324">
    <property type="protein sequence ID" value="KAF1833155.1"/>
    <property type="molecule type" value="Genomic_DNA"/>
</dbReference>
<evidence type="ECO:0000256" key="1">
    <source>
        <dbReference type="SAM" id="MobiDB-lite"/>
    </source>
</evidence>
<dbReference type="AlphaFoldDB" id="A0A6A5K5Z2"/>
<feature type="transmembrane region" description="Helical" evidence="2">
    <location>
        <begin position="6"/>
        <end position="34"/>
    </location>
</feature>
<protein>
    <submittedName>
        <fullName evidence="3">Uncharacterized protein</fullName>
    </submittedName>
</protein>
<gene>
    <name evidence="3" type="ORF">BDW02DRAFT_570352</name>
</gene>
<proteinExistence type="predicted"/>
<reference evidence="3" key="1">
    <citation type="submission" date="2020-01" db="EMBL/GenBank/DDBJ databases">
        <authorList>
            <consortium name="DOE Joint Genome Institute"/>
            <person name="Haridas S."/>
            <person name="Albert R."/>
            <person name="Binder M."/>
            <person name="Bloem J."/>
            <person name="Labutti K."/>
            <person name="Salamov A."/>
            <person name="Andreopoulos B."/>
            <person name="Baker S.E."/>
            <person name="Barry K."/>
            <person name="Bills G."/>
            <person name="Bluhm B.H."/>
            <person name="Cannon C."/>
            <person name="Castanera R."/>
            <person name="Culley D.E."/>
            <person name="Daum C."/>
            <person name="Ezra D."/>
            <person name="Gonzalez J.B."/>
            <person name="Henrissat B."/>
            <person name="Kuo A."/>
            <person name="Liang C."/>
            <person name="Lipzen A."/>
            <person name="Lutzoni F."/>
            <person name="Magnuson J."/>
            <person name="Mondo S."/>
            <person name="Nolan M."/>
            <person name="Ohm R."/>
            <person name="Pangilinan J."/>
            <person name="Park H.-J."/>
            <person name="Ramirez L."/>
            <person name="Alfaro M."/>
            <person name="Sun H."/>
            <person name="Tritt A."/>
            <person name="Yoshinaga Y."/>
            <person name="Zwiers L.-H."/>
            <person name="Turgeon B.G."/>
            <person name="Goodwin S.B."/>
            <person name="Spatafora J.W."/>
            <person name="Crous P.W."/>
            <person name="Grigoriev I.V."/>
        </authorList>
    </citation>
    <scope>NUCLEOTIDE SEQUENCE</scope>
    <source>
        <strain evidence="3">P77</strain>
    </source>
</reference>
<dbReference type="OrthoDB" id="3938979at2759"/>
<evidence type="ECO:0000313" key="3">
    <source>
        <dbReference type="EMBL" id="KAF1833155.1"/>
    </source>
</evidence>
<name>A0A6A5K5Z2_9PLEO</name>
<feature type="region of interest" description="Disordered" evidence="1">
    <location>
        <begin position="283"/>
        <end position="320"/>
    </location>
</feature>
<keyword evidence="2" id="KW-0472">Membrane</keyword>
<evidence type="ECO:0000313" key="4">
    <source>
        <dbReference type="Proteomes" id="UP000800040"/>
    </source>
</evidence>
<evidence type="ECO:0000256" key="2">
    <source>
        <dbReference type="SAM" id="Phobius"/>
    </source>
</evidence>
<organism evidence="3 4">
    <name type="scientific">Decorospora gaudefroyi</name>
    <dbReference type="NCBI Taxonomy" id="184978"/>
    <lineage>
        <taxon>Eukaryota</taxon>
        <taxon>Fungi</taxon>
        <taxon>Dikarya</taxon>
        <taxon>Ascomycota</taxon>
        <taxon>Pezizomycotina</taxon>
        <taxon>Dothideomycetes</taxon>
        <taxon>Pleosporomycetidae</taxon>
        <taxon>Pleosporales</taxon>
        <taxon>Pleosporineae</taxon>
        <taxon>Pleosporaceae</taxon>
        <taxon>Decorospora</taxon>
    </lineage>
</organism>
<keyword evidence="2" id="KW-0812">Transmembrane</keyword>
<feature type="compositionally biased region" description="Basic and acidic residues" evidence="1">
    <location>
        <begin position="283"/>
        <end position="295"/>
    </location>
</feature>
<keyword evidence="2" id="KW-1133">Transmembrane helix</keyword>
<sequence>MAAPDWISAVSGLVAAVITLITLFTVYVAALQLLSERRKYRHSLSHMALGPWRPKVLSSSLFGFRTSVSTPFVSLAKLMELKWSPQLEFPLGIPNQIPRKRLYFRDIEKADETKILAQSSWVTFMQGLGISPTDTTRFDMRFESSLLAGCVPMRWRGPDLVGLCAMLGFVSHEATPSFSSPMPLPLQWTGPLGWMQFRDGSQGCVAEFRRRNDMTDQLSKEASQYFQNQAAGTSCSLIPRLCHALGGLCITVDGQDRLFYVGPQDFERTIHFFLEAWKKSAEEDQDKSKDEDAKSENSSATNDNEHENDSDSSFSSEASSTRELFDDIEKKSMPDEEILEKLWGVQHVDLKRRGLGVKKGELRGDLLKSAPDEMRKKQRKERGLKEILIPCPGLLSVVIQGEMATTYGLDISSCVEYHRIFSLDDNLTGRDYPYHLGNMYMDRDTLKLFKNALLRFKPDGFYLCPTGVLNADINDVYTHVKGGLFGTEQIFPDIALADWNDNDDLYWAVKLCKEMQVKRRKARATFSIKDMTIISRASERLQRHPSSPDLFWALLVCPALFTDLRTRLGSLDATTLKLLLVSDLRIEKEVLVCPELADVAKESNENVKDDADSDVDAVVTGRTGDGGVDYVVPECLDGAFTGARLVAAFLDVCLTFYWIEKMWLSDVCMYTAAIPSTVMML</sequence>